<dbReference type="InterPro" id="IPR001232">
    <property type="entry name" value="SKP1-like"/>
</dbReference>
<feature type="domain" description="SKP1 component dimerisation" evidence="5">
    <location>
        <begin position="109"/>
        <end position="155"/>
    </location>
</feature>
<protein>
    <recommendedName>
        <fullName evidence="4">SKP1-like protein</fullName>
    </recommendedName>
</protein>
<proteinExistence type="inferred from homology"/>
<dbReference type="GO" id="GO:0016567">
    <property type="term" value="P:protein ubiquitination"/>
    <property type="evidence" value="ECO:0007669"/>
    <property type="project" value="UniProtKB-UniRule"/>
</dbReference>
<dbReference type="GO" id="GO:0006511">
    <property type="term" value="P:ubiquitin-dependent protein catabolic process"/>
    <property type="evidence" value="ECO:0007669"/>
    <property type="project" value="InterPro"/>
</dbReference>
<dbReference type="FunFam" id="3.30.710.10:FF:000026">
    <property type="entry name" value="E3 ubiquitin ligase complex SCF subunit"/>
    <property type="match status" value="1"/>
</dbReference>
<comment type="subunit">
    <text evidence="4">Part of a SCF (SKP1-cullin-F-box) protein ligase complex.</text>
</comment>
<evidence type="ECO:0000313" key="7">
    <source>
        <dbReference type="EMBL" id="WOK98688.1"/>
    </source>
</evidence>
<dbReference type="InterPro" id="IPR016073">
    <property type="entry name" value="Skp1_comp_POZ"/>
</dbReference>
<keyword evidence="8" id="KW-1185">Reference proteome</keyword>
<dbReference type="PANTHER" id="PTHR11165">
    <property type="entry name" value="SKP1"/>
    <property type="match status" value="1"/>
</dbReference>
<dbReference type="InterPro" id="IPR016897">
    <property type="entry name" value="SKP1"/>
</dbReference>
<keyword evidence="3 4" id="KW-0833">Ubl conjugation pathway</keyword>
<comment type="similarity">
    <text evidence="2 4">Belongs to the SKP1 family.</text>
</comment>
<dbReference type="Proteomes" id="UP001327560">
    <property type="component" value="Chromosome 2"/>
</dbReference>
<reference evidence="7 8" key="1">
    <citation type="submission" date="2023-10" db="EMBL/GenBank/DDBJ databases">
        <title>Chromosome-scale genome assembly provides insights into flower coloration mechanisms of Canna indica.</title>
        <authorList>
            <person name="Li C."/>
        </authorList>
    </citation>
    <scope>NUCLEOTIDE SEQUENCE [LARGE SCALE GENOMIC DNA]</scope>
    <source>
        <tissue evidence="7">Flower</tissue>
    </source>
</reference>
<evidence type="ECO:0000259" key="6">
    <source>
        <dbReference type="Pfam" id="PF03931"/>
    </source>
</evidence>
<evidence type="ECO:0000313" key="8">
    <source>
        <dbReference type="Proteomes" id="UP001327560"/>
    </source>
</evidence>
<dbReference type="Pfam" id="PF01466">
    <property type="entry name" value="Skp1"/>
    <property type="match status" value="1"/>
</dbReference>
<dbReference type="Pfam" id="PF03931">
    <property type="entry name" value="Skp1_POZ"/>
    <property type="match status" value="1"/>
</dbReference>
<evidence type="ECO:0000256" key="1">
    <source>
        <dbReference type="ARBA" id="ARBA00004906"/>
    </source>
</evidence>
<gene>
    <name evidence="7" type="ORF">Cni_G07400</name>
</gene>
<feature type="domain" description="SKP1 component POZ" evidence="6">
    <location>
        <begin position="9"/>
        <end position="70"/>
    </location>
</feature>
<dbReference type="SUPFAM" id="SSF54695">
    <property type="entry name" value="POZ domain"/>
    <property type="match status" value="1"/>
</dbReference>
<evidence type="ECO:0000259" key="5">
    <source>
        <dbReference type="Pfam" id="PF01466"/>
    </source>
</evidence>
<organism evidence="7 8">
    <name type="scientific">Canna indica</name>
    <name type="common">Indian-shot</name>
    <dbReference type="NCBI Taxonomy" id="4628"/>
    <lineage>
        <taxon>Eukaryota</taxon>
        <taxon>Viridiplantae</taxon>
        <taxon>Streptophyta</taxon>
        <taxon>Embryophyta</taxon>
        <taxon>Tracheophyta</taxon>
        <taxon>Spermatophyta</taxon>
        <taxon>Magnoliopsida</taxon>
        <taxon>Liliopsida</taxon>
        <taxon>Zingiberales</taxon>
        <taxon>Cannaceae</taxon>
        <taxon>Canna</taxon>
    </lineage>
</organism>
<dbReference type="AlphaFoldDB" id="A0AAQ3JYP1"/>
<dbReference type="InterPro" id="IPR011333">
    <property type="entry name" value="SKP1/BTB/POZ_sf"/>
</dbReference>
<sequence length="157" mass="17895">MASEEGKTKMVTIRCSDGVEFEVDAAVCSLSQTISYIIEDCGHQETISVPLPHVDSLTFGKILTYMTKHTSKAPINEKNLKAWDAEYMEIDRDTLYNLLLASNYMEIEDLVHLCAAKAADMIRGKQPEEIREIFNIKNDFTPEEEEEVRKVYAWALN</sequence>
<evidence type="ECO:0000256" key="3">
    <source>
        <dbReference type="ARBA" id="ARBA00022786"/>
    </source>
</evidence>
<dbReference type="GO" id="GO:0009867">
    <property type="term" value="P:jasmonic acid mediated signaling pathway"/>
    <property type="evidence" value="ECO:0007669"/>
    <property type="project" value="UniProtKB-ARBA"/>
</dbReference>
<dbReference type="InterPro" id="IPR036296">
    <property type="entry name" value="SKP1-like_dim_sf"/>
</dbReference>
<accession>A0AAQ3JYP1</accession>
<dbReference type="EMBL" id="CP136891">
    <property type="protein sequence ID" value="WOK98688.1"/>
    <property type="molecule type" value="Genomic_DNA"/>
</dbReference>
<dbReference type="SUPFAM" id="SSF81382">
    <property type="entry name" value="Skp1 dimerisation domain-like"/>
    <property type="match status" value="1"/>
</dbReference>
<dbReference type="Gene3D" id="3.30.710.10">
    <property type="entry name" value="Potassium Channel Kv1.1, Chain A"/>
    <property type="match status" value="1"/>
</dbReference>
<name>A0AAQ3JYP1_9LILI</name>
<dbReference type="SMART" id="SM00512">
    <property type="entry name" value="Skp1"/>
    <property type="match status" value="1"/>
</dbReference>
<dbReference type="PIRSF" id="PIRSF028729">
    <property type="entry name" value="E3_ubiquit_lig_SCF_Skp"/>
    <property type="match status" value="1"/>
</dbReference>
<evidence type="ECO:0000256" key="4">
    <source>
        <dbReference type="PIRNR" id="PIRNR028729"/>
    </source>
</evidence>
<comment type="function">
    <text evidence="4">Involved in ubiquitination and subsequent proteasomal degradation of target proteins. Together with CUL1, RBX1 and a F-box protein, it forms a SCF E3 ubiquitin ligase complex. The functional specificity of this complex depends on the type of F-box protein. In the SCF complex, it serves as an adapter that links the F-box protein to CUL1.</text>
</comment>
<dbReference type="InterPro" id="IPR016072">
    <property type="entry name" value="Skp1_comp_dimer"/>
</dbReference>
<comment type="pathway">
    <text evidence="1 4">Protein modification; protein ubiquitination.</text>
</comment>
<evidence type="ECO:0000256" key="2">
    <source>
        <dbReference type="ARBA" id="ARBA00009993"/>
    </source>
</evidence>